<accession>A0ACC1AKZ1</accession>
<organism evidence="1 2">
    <name type="scientific">Pistacia atlantica</name>
    <dbReference type="NCBI Taxonomy" id="434234"/>
    <lineage>
        <taxon>Eukaryota</taxon>
        <taxon>Viridiplantae</taxon>
        <taxon>Streptophyta</taxon>
        <taxon>Embryophyta</taxon>
        <taxon>Tracheophyta</taxon>
        <taxon>Spermatophyta</taxon>
        <taxon>Magnoliopsida</taxon>
        <taxon>eudicotyledons</taxon>
        <taxon>Gunneridae</taxon>
        <taxon>Pentapetalae</taxon>
        <taxon>rosids</taxon>
        <taxon>malvids</taxon>
        <taxon>Sapindales</taxon>
        <taxon>Anacardiaceae</taxon>
        <taxon>Pistacia</taxon>
    </lineage>
</organism>
<proteinExistence type="predicted"/>
<sequence>MMLARMQKQDSINTLSNYHLDQQVGRDDLANMIILHEYPLSMVDDLGFRKFCKTISPSFNIISRITIERDIMKMYRDGHKAQTRRGPPRPSPNGQIFPESLGLWAKIGPKISLGIRGQDRSCPGLKINHIYL</sequence>
<gene>
    <name evidence="1" type="ORF">Patl1_07151</name>
</gene>
<evidence type="ECO:0000313" key="2">
    <source>
        <dbReference type="Proteomes" id="UP001164250"/>
    </source>
</evidence>
<dbReference type="EMBL" id="CM047906">
    <property type="protein sequence ID" value="KAJ0087355.1"/>
    <property type="molecule type" value="Genomic_DNA"/>
</dbReference>
<name>A0ACC1AKZ1_9ROSI</name>
<reference evidence="2" key="1">
    <citation type="journal article" date="2023" name="G3 (Bethesda)">
        <title>Genome assembly and association tests identify interacting loci associated with vigor, precocity, and sex in interspecific pistachio rootstocks.</title>
        <authorList>
            <person name="Palmer W."/>
            <person name="Jacygrad E."/>
            <person name="Sagayaradj S."/>
            <person name="Cavanaugh K."/>
            <person name="Han R."/>
            <person name="Bertier L."/>
            <person name="Beede B."/>
            <person name="Kafkas S."/>
            <person name="Golino D."/>
            <person name="Preece J."/>
            <person name="Michelmore R."/>
        </authorList>
    </citation>
    <scope>NUCLEOTIDE SEQUENCE [LARGE SCALE GENOMIC DNA]</scope>
</reference>
<evidence type="ECO:0000313" key="1">
    <source>
        <dbReference type="EMBL" id="KAJ0087355.1"/>
    </source>
</evidence>
<comment type="caution">
    <text evidence="1">The sequence shown here is derived from an EMBL/GenBank/DDBJ whole genome shotgun (WGS) entry which is preliminary data.</text>
</comment>
<protein>
    <submittedName>
        <fullName evidence="1">Uncharacterized protein</fullName>
    </submittedName>
</protein>
<keyword evidence="2" id="KW-1185">Reference proteome</keyword>
<dbReference type="Proteomes" id="UP001164250">
    <property type="component" value="Chromosome 10"/>
</dbReference>